<comment type="similarity">
    <text evidence="1">Belongs to the YggT family.</text>
</comment>
<dbReference type="Proteomes" id="UP000005947">
    <property type="component" value="Unassembled WGS sequence"/>
</dbReference>
<evidence type="ECO:0000256" key="2">
    <source>
        <dbReference type="SAM" id="Phobius"/>
    </source>
</evidence>
<dbReference type="RefSeq" id="WP_006302649.1">
    <property type="nucleotide sequence ID" value="NZ_ACGK02000001.1"/>
</dbReference>
<proteinExistence type="inferred from homology"/>
<dbReference type="OrthoDB" id="9806665at2"/>
<gene>
    <name evidence="3" type="ORF">HMPREF0091_10472</name>
</gene>
<dbReference type="PANTHER" id="PTHR33219">
    <property type="entry name" value="YLMG HOMOLOG PROTEIN 2, CHLOROPLASTIC"/>
    <property type="match status" value="1"/>
</dbReference>
<reference evidence="3 4" key="1">
    <citation type="submission" date="2011-02" db="EMBL/GenBank/DDBJ databases">
        <authorList>
            <person name="Muzny D."/>
            <person name="Qin X."/>
            <person name="Buhay C."/>
            <person name="Dugan-Rocha S."/>
            <person name="Ding Y."/>
            <person name="Chen G."/>
            <person name="Hawes A."/>
            <person name="Holder M."/>
            <person name="Jhangiani S."/>
            <person name="Johnson A."/>
            <person name="Khan Z."/>
            <person name="Li Z."/>
            <person name="Liu W."/>
            <person name="Liu X."/>
            <person name="Perez L."/>
            <person name="Shen H."/>
            <person name="Wang Q."/>
            <person name="Watt J."/>
            <person name="Xi L."/>
            <person name="Xin Y."/>
            <person name="Zhou J."/>
            <person name="Deng J."/>
            <person name="Jiang H."/>
            <person name="Liu Y."/>
            <person name="Qu J."/>
            <person name="Song X.-Z."/>
            <person name="Zhang L."/>
            <person name="Villasana D."/>
            <person name="Johnson A."/>
            <person name="Liu J."/>
            <person name="Liyanage D."/>
            <person name="Lorensuhewa L."/>
            <person name="Robinson T."/>
            <person name="Song A."/>
            <person name="Song B.-B."/>
            <person name="Dinh H."/>
            <person name="Thornton R."/>
            <person name="Coyle M."/>
            <person name="Francisco L."/>
            <person name="Jackson L."/>
            <person name="Javaid M."/>
            <person name="Korchina V."/>
            <person name="Kovar C."/>
            <person name="Mata R."/>
            <person name="Mathew T."/>
            <person name="Ngo R."/>
            <person name="Nguyen L."/>
            <person name="Nguyen N."/>
            <person name="Okwuonu G."/>
            <person name="Ongeri F."/>
            <person name="Pham C."/>
            <person name="Simmons D."/>
            <person name="Wilczek-Boney K."/>
            <person name="Hale W."/>
            <person name="Jakkamsetti A."/>
            <person name="Pham P."/>
            <person name="Ruth R."/>
            <person name="San Lucas F."/>
            <person name="Warren J."/>
            <person name="Zhang J."/>
            <person name="Zhao Z."/>
            <person name="Zhou C."/>
            <person name="Zhu D."/>
            <person name="Lee S."/>
            <person name="Bess C."/>
            <person name="Blankenburg K."/>
            <person name="Forbes L."/>
            <person name="Fu Q."/>
            <person name="Gubbala S."/>
            <person name="Hirani K."/>
            <person name="Jayaseelan J.C."/>
            <person name="Lara F."/>
            <person name="Munidasa M."/>
            <person name="Palculict T."/>
            <person name="Patil S."/>
            <person name="Pu L.-L."/>
            <person name="Saada N."/>
            <person name="Tang L."/>
            <person name="Weissenberger G."/>
            <person name="Zhu Y."/>
            <person name="Hemphill L."/>
            <person name="Shang Y."/>
            <person name="Youmans B."/>
            <person name="Ayvaz T."/>
            <person name="Ross M."/>
            <person name="Santibanez J."/>
            <person name="Aqrawi P."/>
            <person name="Gross S."/>
            <person name="Joshi V."/>
            <person name="Fowler G."/>
            <person name="Nazareth L."/>
            <person name="Reid J."/>
            <person name="Worley K."/>
            <person name="Petrosino J."/>
            <person name="Highlander S."/>
            <person name="Gibbs R."/>
        </authorList>
    </citation>
    <scope>NUCLEOTIDE SEQUENCE [LARGE SCALE GENOMIC DNA]</scope>
    <source>
        <strain evidence="3 4">DSM 15829</strain>
    </source>
</reference>
<dbReference type="InterPro" id="IPR003425">
    <property type="entry name" value="CCB3/YggT"/>
</dbReference>
<keyword evidence="2" id="KW-1133">Transmembrane helix</keyword>
<dbReference type="PANTHER" id="PTHR33219:SF14">
    <property type="entry name" value="PROTEIN COFACTOR ASSEMBLY OF COMPLEX C SUBUNIT B CCB3, CHLOROPLASTIC-RELATED"/>
    <property type="match status" value="1"/>
</dbReference>
<evidence type="ECO:0000313" key="4">
    <source>
        <dbReference type="Proteomes" id="UP000005947"/>
    </source>
</evidence>
<dbReference type="EMBL" id="ACGK02000001">
    <property type="protein sequence ID" value="EGF23525.1"/>
    <property type="molecule type" value="Genomic_DNA"/>
</dbReference>
<dbReference type="eggNOG" id="COG0762">
    <property type="taxonomic scope" value="Bacteria"/>
</dbReference>
<keyword evidence="2" id="KW-0472">Membrane</keyword>
<organism evidence="3 4">
    <name type="scientific">Fannyhessea vaginae DSM 15829</name>
    <dbReference type="NCBI Taxonomy" id="525256"/>
    <lineage>
        <taxon>Bacteria</taxon>
        <taxon>Bacillati</taxon>
        <taxon>Actinomycetota</taxon>
        <taxon>Coriobacteriia</taxon>
        <taxon>Coriobacteriales</taxon>
        <taxon>Atopobiaceae</taxon>
        <taxon>Fannyhessea</taxon>
    </lineage>
</organism>
<name>F1T481_9ACTN</name>
<evidence type="ECO:0000256" key="1">
    <source>
        <dbReference type="ARBA" id="ARBA00010894"/>
    </source>
</evidence>
<accession>F1T481</accession>
<dbReference type="AlphaFoldDB" id="F1T481"/>
<dbReference type="GO" id="GO:0016020">
    <property type="term" value="C:membrane"/>
    <property type="evidence" value="ECO:0007669"/>
    <property type="project" value="InterPro"/>
</dbReference>
<sequence>MPNLSLKIVYILSQLIEVYSWLIIVSAILSWVPNISGTQNSLVADISEVLHKITEPYLSLFRKFMPPLGGIDFSPVVALLVLQIIKDLIL</sequence>
<comment type="caution">
    <text evidence="3">The sequence shown here is derived from an EMBL/GenBank/DDBJ whole genome shotgun (WGS) entry which is preliminary data.</text>
</comment>
<feature type="transmembrane region" description="Helical" evidence="2">
    <location>
        <begin position="9"/>
        <end position="32"/>
    </location>
</feature>
<protein>
    <submittedName>
        <fullName evidence="3">YGGT family protein</fullName>
    </submittedName>
</protein>
<dbReference type="Pfam" id="PF02325">
    <property type="entry name" value="CCB3_YggT"/>
    <property type="match status" value="1"/>
</dbReference>
<dbReference type="GeneID" id="93210087"/>
<keyword evidence="2" id="KW-0812">Transmembrane</keyword>
<evidence type="ECO:0000313" key="3">
    <source>
        <dbReference type="EMBL" id="EGF23525.1"/>
    </source>
</evidence>
<keyword evidence="4" id="KW-1185">Reference proteome</keyword>